<dbReference type="AlphaFoldDB" id="A0AAV4WQK9"/>
<comment type="caution">
    <text evidence="1">The sequence shown here is derived from an EMBL/GenBank/DDBJ whole genome shotgun (WGS) entry which is preliminary data.</text>
</comment>
<dbReference type="Proteomes" id="UP001054837">
    <property type="component" value="Unassembled WGS sequence"/>
</dbReference>
<keyword evidence="2" id="KW-1185">Reference proteome</keyword>
<feature type="non-terminal residue" evidence="1">
    <location>
        <position position="60"/>
    </location>
</feature>
<organism evidence="1 2">
    <name type="scientific">Caerostris darwini</name>
    <dbReference type="NCBI Taxonomy" id="1538125"/>
    <lineage>
        <taxon>Eukaryota</taxon>
        <taxon>Metazoa</taxon>
        <taxon>Ecdysozoa</taxon>
        <taxon>Arthropoda</taxon>
        <taxon>Chelicerata</taxon>
        <taxon>Arachnida</taxon>
        <taxon>Araneae</taxon>
        <taxon>Araneomorphae</taxon>
        <taxon>Entelegynae</taxon>
        <taxon>Araneoidea</taxon>
        <taxon>Araneidae</taxon>
        <taxon>Caerostris</taxon>
    </lineage>
</organism>
<name>A0AAV4WQK9_9ARAC</name>
<dbReference type="EMBL" id="BPLQ01014870">
    <property type="protein sequence ID" value="GIY83850.1"/>
    <property type="molecule type" value="Genomic_DNA"/>
</dbReference>
<evidence type="ECO:0000313" key="2">
    <source>
        <dbReference type="Proteomes" id="UP001054837"/>
    </source>
</evidence>
<gene>
    <name evidence="1" type="ORF">CDAR_304051</name>
</gene>
<evidence type="ECO:0000313" key="1">
    <source>
        <dbReference type="EMBL" id="GIY83850.1"/>
    </source>
</evidence>
<reference evidence="1 2" key="1">
    <citation type="submission" date="2021-06" db="EMBL/GenBank/DDBJ databases">
        <title>Caerostris darwini draft genome.</title>
        <authorList>
            <person name="Kono N."/>
            <person name="Arakawa K."/>
        </authorList>
    </citation>
    <scope>NUCLEOTIDE SEQUENCE [LARGE SCALE GENOMIC DNA]</scope>
</reference>
<proteinExistence type="predicted"/>
<accession>A0AAV4WQK9</accession>
<protein>
    <submittedName>
        <fullName evidence="1">Uncharacterized protein</fullName>
    </submittedName>
</protein>
<sequence>MVYDKISYIVKSVPSVLFASVWPEVQGSKGRPSPVLVGELVMRGGGQQFVAPSTPFEFIH</sequence>